<keyword evidence="1" id="KW-0812">Transmembrane</keyword>
<dbReference type="Proteomes" id="UP000294513">
    <property type="component" value="Unassembled WGS sequence"/>
</dbReference>
<dbReference type="EMBL" id="SMKU01000011">
    <property type="protein sequence ID" value="TDD95428.1"/>
    <property type="molecule type" value="Genomic_DNA"/>
</dbReference>
<gene>
    <name evidence="2" type="ORF">E1298_04765</name>
</gene>
<evidence type="ECO:0000313" key="2">
    <source>
        <dbReference type="EMBL" id="TDD95428.1"/>
    </source>
</evidence>
<reference evidence="2 3" key="1">
    <citation type="submission" date="2019-03" db="EMBL/GenBank/DDBJ databases">
        <title>Draft genome sequences of novel Actinobacteria.</title>
        <authorList>
            <person name="Sahin N."/>
            <person name="Ay H."/>
            <person name="Saygin H."/>
        </authorList>
    </citation>
    <scope>NUCLEOTIDE SEQUENCE [LARGE SCALE GENOMIC DNA]</scope>
    <source>
        <strain evidence="2 3">H3C3</strain>
    </source>
</reference>
<organism evidence="2 3">
    <name type="scientific">Actinomadura rubrisoli</name>
    <dbReference type="NCBI Taxonomy" id="2530368"/>
    <lineage>
        <taxon>Bacteria</taxon>
        <taxon>Bacillati</taxon>
        <taxon>Actinomycetota</taxon>
        <taxon>Actinomycetes</taxon>
        <taxon>Streptosporangiales</taxon>
        <taxon>Thermomonosporaceae</taxon>
        <taxon>Actinomadura</taxon>
    </lineage>
</organism>
<comment type="caution">
    <text evidence="2">The sequence shown here is derived from an EMBL/GenBank/DDBJ whole genome shotgun (WGS) entry which is preliminary data.</text>
</comment>
<accession>A0A4R5C6V3</accession>
<dbReference type="OrthoDB" id="5185175at2"/>
<dbReference type="RefSeq" id="WP_131889520.1">
    <property type="nucleotide sequence ID" value="NZ_SMKU01000011.1"/>
</dbReference>
<keyword evidence="1" id="KW-1133">Transmembrane helix</keyword>
<protein>
    <submittedName>
        <fullName evidence="2">Uncharacterized protein</fullName>
    </submittedName>
</protein>
<evidence type="ECO:0000256" key="1">
    <source>
        <dbReference type="SAM" id="Phobius"/>
    </source>
</evidence>
<evidence type="ECO:0000313" key="3">
    <source>
        <dbReference type="Proteomes" id="UP000294513"/>
    </source>
</evidence>
<feature type="transmembrane region" description="Helical" evidence="1">
    <location>
        <begin position="39"/>
        <end position="58"/>
    </location>
</feature>
<sequence length="350" mass="36167">MNDLKDGLERIAATTGPDPVVDVVAAVVRGRRIRRARRAAATAVVAAGIAVVVSVAALHGGERETNVAGAAAYPNPLYELAAFGWLPEGYKQARAGRDNQGRAAYSLAAGRAGEDGNEGLVLTVYGPGPEPGVARLPGGGEGRRTPAPPVNGRPAYWTIKPSGAGSGQVAAEFRWEYRPRSWALLSITDPAVADVATVQRIATATRFGGGRPTAFPMRVTGVPGGFKIMKSALGRGPEARFVLSATGSTDGSDDLSIELTPSGGPGGAASNTTIDGHRAYSDLSVTITDKGEGPATETLRIFDLGGFDLTLSASGEPLRRLRPSGGLVGLYRRTAVLGSDPSRWTVTPLS</sequence>
<dbReference type="AlphaFoldDB" id="A0A4R5C6V3"/>
<proteinExistence type="predicted"/>
<keyword evidence="1" id="KW-0472">Membrane</keyword>
<keyword evidence="3" id="KW-1185">Reference proteome</keyword>
<name>A0A4R5C6V3_9ACTN</name>